<reference evidence="3" key="1">
    <citation type="journal article" date="2008" name="Science">
        <title>The Physcomitrella genome reveals evolutionary insights into the conquest of land by plants.</title>
        <authorList>
            <person name="Rensing S."/>
            <person name="Lang D."/>
            <person name="Zimmer A."/>
            <person name="Terry A."/>
            <person name="Salamov A."/>
            <person name="Shapiro H."/>
            <person name="Nishiyama T."/>
            <person name="Perroud P.-F."/>
            <person name="Lindquist E."/>
            <person name="Kamisugi Y."/>
            <person name="Tanahashi T."/>
            <person name="Sakakibara K."/>
            <person name="Fujita T."/>
            <person name="Oishi K."/>
            <person name="Shin-I T."/>
            <person name="Kuroki Y."/>
            <person name="Toyoda A."/>
            <person name="Suzuki Y."/>
            <person name="Hashimoto A."/>
            <person name="Yamaguchi K."/>
            <person name="Sugano A."/>
            <person name="Kohara Y."/>
            <person name="Fujiyama A."/>
            <person name="Anterola A."/>
            <person name="Aoki S."/>
            <person name="Ashton N."/>
            <person name="Barbazuk W.B."/>
            <person name="Barker E."/>
            <person name="Bennetzen J."/>
            <person name="Bezanilla M."/>
            <person name="Blankenship R."/>
            <person name="Cho S.H."/>
            <person name="Dutcher S."/>
            <person name="Estelle M."/>
            <person name="Fawcett J.A."/>
            <person name="Gundlach H."/>
            <person name="Hanada K."/>
            <person name="Heyl A."/>
            <person name="Hicks K.A."/>
            <person name="Hugh J."/>
            <person name="Lohr M."/>
            <person name="Mayer K."/>
            <person name="Melkozernov A."/>
            <person name="Murata T."/>
            <person name="Nelson D."/>
            <person name="Pils B."/>
            <person name="Prigge M."/>
            <person name="Reiss B."/>
            <person name="Renner T."/>
            <person name="Rombauts S."/>
            <person name="Rushton P."/>
            <person name="Sanderfoot A."/>
            <person name="Schween G."/>
            <person name="Shiu S.-H."/>
            <person name="Stueber K."/>
            <person name="Theodoulou F.L."/>
            <person name="Tu H."/>
            <person name="Van de Peer Y."/>
            <person name="Verrier P.J."/>
            <person name="Waters E."/>
            <person name="Wood A."/>
            <person name="Yang L."/>
            <person name="Cove D."/>
            <person name="Cuming A."/>
            <person name="Hasebe M."/>
            <person name="Lucas S."/>
            <person name="Mishler D.B."/>
            <person name="Reski R."/>
            <person name="Grigoriev I."/>
            <person name="Quatrano R.S."/>
            <person name="Boore J.L."/>
        </authorList>
    </citation>
    <scope>NUCLEOTIDE SEQUENCE [LARGE SCALE GENOMIC DNA]</scope>
</reference>
<gene>
    <name evidence="3" type="ORF">PHYPADRAFT_102503</name>
</gene>
<dbReference type="InterPro" id="IPR028081">
    <property type="entry name" value="Leu-bd"/>
</dbReference>
<evidence type="ECO:0000313" key="3">
    <source>
        <dbReference type="EMBL" id="EDQ49165.1"/>
    </source>
</evidence>
<keyword evidence="1" id="KW-0732">Signal</keyword>
<protein>
    <submittedName>
        <fullName evidence="3">Predicted protein</fullName>
    </submittedName>
</protein>
<dbReference type="InterPro" id="IPR051010">
    <property type="entry name" value="BCAA_transport"/>
</dbReference>
<evidence type="ECO:0000256" key="1">
    <source>
        <dbReference type="ARBA" id="ARBA00022729"/>
    </source>
</evidence>
<dbReference type="SUPFAM" id="SSF53822">
    <property type="entry name" value="Periplasmic binding protein-like I"/>
    <property type="match status" value="1"/>
</dbReference>
<dbReference type="Pfam" id="PF13458">
    <property type="entry name" value="Peripla_BP_6"/>
    <property type="match status" value="1"/>
</dbReference>
<dbReference type="SUPFAM" id="SSF52540">
    <property type="entry name" value="P-loop containing nucleoside triphosphate hydrolases"/>
    <property type="match status" value="1"/>
</dbReference>
<evidence type="ECO:0000259" key="2">
    <source>
        <dbReference type="Pfam" id="PF13458"/>
    </source>
</evidence>
<dbReference type="PANTHER" id="PTHR30483">
    <property type="entry name" value="LEUCINE-SPECIFIC-BINDING PROTEIN"/>
    <property type="match status" value="1"/>
</dbReference>
<dbReference type="EMBL" id="DS545452">
    <property type="protein sequence ID" value="EDQ49165.1"/>
    <property type="molecule type" value="Genomic_DNA"/>
</dbReference>
<dbReference type="AlphaFoldDB" id="A9U588"/>
<dbReference type="InterPro" id="IPR027417">
    <property type="entry name" value="P-loop_NTPase"/>
</dbReference>
<name>A9U588_PHYPA</name>
<dbReference type="Gene3D" id="3.40.50.2300">
    <property type="match status" value="2"/>
</dbReference>
<accession>A9U588</accession>
<sequence>MGRPQALLLDEPSLGLAPLVIKQMFEAIQRINAAGTTVLLAEQNAYAALKIAHRAYVMESGRIVREGKPAELLADDSIRKAYIATIRSSLSKETDMTAFAPLTRRRVGTLALACAAVAAAGPALAQEVVKIGYSGPLSGGAAQYGKNVLDGMQMAVSEINAAAPEIGGKKVKIEIVPLDDKYNPSETAINAQRLVQQHKTAAILVPHSGGIFALQTTNERSNFIVLAYSSVPQITNRGNKLTLRIPPEFTSYIDPFSKYVMGRFGKKVALVGADHDYAKAWVAAFKPGWEKLGGTVVAENAMSYNRATDFYSGVSKALAEKPDVLFVGGASEPTALAQLLQSQQIPHGQQVPTRGRKILLVLAGQLLVQRLELELAEQCGPLGLFQSGIAIGNQRALRGVGGSGCGERQGGEQDANQGLGGFGGHVSLLEMVVLFNDLKLISQYLFSKLLFKSKCREK</sequence>
<dbReference type="InterPro" id="IPR028082">
    <property type="entry name" value="Peripla_BP_I"/>
</dbReference>
<dbReference type="PANTHER" id="PTHR30483:SF6">
    <property type="entry name" value="PERIPLASMIC BINDING PROTEIN OF ABC TRANSPORTER FOR NATURAL AMINO ACIDS"/>
    <property type="match status" value="1"/>
</dbReference>
<feature type="domain" description="Leucine-binding protein" evidence="2">
    <location>
        <begin position="129"/>
        <end position="337"/>
    </location>
</feature>
<proteinExistence type="predicted"/>
<organism>
    <name type="scientific">Physcomitrium patens</name>
    <name type="common">Spreading-leaved earth moss</name>
    <name type="synonym">Physcomitrella patens</name>
    <dbReference type="NCBI Taxonomy" id="3218"/>
    <lineage>
        <taxon>Eukaryota</taxon>
        <taxon>Viridiplantae</taxon>
        <taxon>Streptophyta</taxon>
        <taxon>Embryophyta</taxon>
        <taxon>Bryophyta</taxon>
        <taxon>Bryophytina</taxon>
        <taxon>Bryopsida</taxon>
        <taxon>Funariidae</taxon>
        <taxon>Funariales</taxon>
        <taxon>Funariaceae</taxon>
        <taxon>Physcomitrium</taxon>
    </lineage>
</organism>
<dbReference type="Gene3D" id="3.40.50.300">
    <property type="entry name" value="P-loop containing nucleotide triphosphate hydrolases"/>
    <property type="match status" value="1"/>
</dbReference>